<dbReference type="RefSeq" id="WP_184828689.1">
    <property type="nucleotide sequence ID" value="NZ_JACHMM010000001.1"/>
</dbReference>
<reference evidence="1 2" key="1">
    <citation type="submission" date="2020-08" db="EMBL/GenBank/DDBJ databases">
        <title>Sequencing the genomes of 1000 actinobacteria strains.</title>
        <authorList>
            <person name="Klenk H.-P."/>
        </authorList>
    </citation>
    <scope>NUCLEOTIDE SEQUENCE [LARGE SCALE GENOMIC DNA]</scope>
    <source>
        <strain evidence="1 2">DSM 102122</strain>
    </source>
</reference>
<name>A0A7W9GXR4_9ACTN</name>
<dbReference type="Pfam" id="PF13416">
    <property type="entry name" value="SBP_bac_8"/>
    <property type="match status" value="1"/>
</dbReference>
<dbReference type="InterPro" id="IPR050490">
    <property type="entry name" value="Bact_solute-bd_prot1"/>
</dbReference>
<dbReference type="EMBL" id="JACHMM010000001">
    <property type="protein sequence ID" value="MBB5791709.1"/>
    <property type="molecule type" value="Genomic_DNA"/>
</dbReference>
<keyword evidence="1" id="KW-0762">Sugar transport</keyword>
<gene>
    <name evidence="1" type="ORF">HD601_006284</name>
</gene>
<keyword evidence="2" id="KW-1185">Reference proteome</keyword>
<dbReference type="SUPFAM" id="SSF53850">
    <property type="entry name" value="Periplasmic binding protein-like II"/>
    <property type="match status" value="1"/>
</dbReference>
<keyword evidence="1" id="KW-0813">Transport</keyword>
<organism evidence="1 2">
    <name type="scientific">Jiangella mangrovi</name>
    <dbReference type="NCBI Taxonomy" id="1524084"/>
    <lineage>
        <taxon>Bacteria</taxon>
        <taxon>Bacillati</taxon>
        <taxon>Actinomycetota</taxon>
        <taxon>Actinomycetes</taxon>
        <taxon>Jiangellales</taxon>
        <taxon>Jiangellaceae</taxon>
        <taxon>Jiangella</taxon>
    </lineage>
</organism>
<evidence type="ECO:0000313" key="2">
    <source>
        <dbReference type="Proteomes" id="UP000542813"/>
    </source>
</evidence>
<evidence type="ECO:0000313" key="1">
    <source>
        <dbReference type="EMBL" id="MBB5791709.1"/>
    </source>
</evidence>
<comment type="caution">
    <text evidence="1">The sequence shown here is derived from an EMBL/GenBank/DDBJ whole genome shotgun (WGS) entry which is preliminary data.</text>
</comment>
<sequence length="370" mass="39311">MTRLRGITWDHPRGLASVRGATATWVTGRDDGVEVTWTARSLQGFADEPLADLAAHYDLLVIDHPHIPEAHRDGYLLPLDGTGRDAELATLAAQSVGPSHGTYRHGGRQYALAVDAAAQVALHRPDLLPEPPATWDEVLELAAAGRVLWPSKPVDAISSFLTVTAQRGNPAADDGAPIPDDAALDALDLLTRLAERTPSFCLDENPIQTAERLSGGDDWWYAPLAFGYTNYARAGFRAHRLRYTDVPGITGSCLGGAGIAVSASTGHPGLATELAFWLAGAEAQAGPYFTAGGQPGNAVAWDDDACNDATLGFFRTTRATLEQASVRPRHPGWLAVQDAAGRLVHRCLRGDLSPRATVAALRECHEGVAA</sequence>
<dbReference type="InterPro" id="IPR006059">
    <property type="entry name" value="SBP"/>
</dbReference>
<protein>
    <submittedName>
        <fullName evidence="1">Multiple sugar transport system substrate-binding protein</fullName>
    </submittedName>
</protein>
<dbReference type="PANTHER" id="PTHR43649">
    <property type="entry name" value="ARABINOSE-BINDING PROTEIN-RELATED"/>
    <property type="match status" value="1"/>
</dbReference>
<dbReference type="PANTHER" id="PTHR43649:SF12">
    <property type="entry name" value="DIACETYLCHITOBIOSE BINDING PROTEIN DASA"/>
    <property type="match status" value="1"/>
</dbReference>
<proteinExistence type="predicted"/>
<dbReference type="AlphaFoldDB" id="A0A7W9GXR4"/>
<dbReference type="Gene3D" id="3.40.190.10">
    <property type="entry name" value="Periplasmic binding protein-like II"/>
    <property type="match status" value="2"/>
</dbReference>
<accession>A0A7W9GXR4</accession>
<dbReference type="Proteomes" id="UP000542813">
    <property type="component" value="Unassembled WGS sequence"/>
</dbReference>